<evidence type="ECO:0000256" key="2">
    <source>
        <dbReference type="ARBA" id="ARBA00023186"/>
    </source>
</evidence>
<dbReference type="Gene3D" id="2.30.33.40">
    <property type="entry name" value="GroES chaperonin"/>
    <property type="match status" value="1"/>
</dbReference>
<dbReference type="GO" id="GO:0044183">
    <property type="term" value="F:protein folding chaperone"/>
    <property type="evidence" value="ECO:0007669"/>
    <property type="project" value="InterPro"/>
</dbReference>
<dbReference type="EMBL" id="LAZR01015660">
    <property type="protein sequence ID" value="KKM07952.1"/>
    <property type="molecule type" value="Genomic_DNA"/>
</dbReference>
<dbReference type="GO" id="GO:0051082">
    <property type="term" value="F:unfolded protein binding"/>
    <property type="evidence" value="ECO:0007669"/>
    <property type="project" value="TreeGrafter"/>
</dbReference>
<dbReference type="InterPro" id="IPR011032">
    <property type="entry name" value="GroES-like_sf"/>
</dbReference>
<dbReference type="AlphaFoldDB" id="A0A0F9HY04"/>
<dbReference type="SMART" id="SM00883">
    <property type="entry name" value="Cpn10"/>
    <property type="match status" value="1"/>
</dbReference>
<dbReference type="InterPro" id="IPR020818">
    <property type="entry name" value="Chaperonin_GroES"/>
</dbReference>
<dbReference type="GO" id="GO:0046872">
    <property type="term" value="F:metal ion binding"/>
    <property type="evidence" value="ECO:0007669"/>
    <property type="project" value="TreeGrafter"/>
</dbReference>
<name>A0A0F9HY04_9ZZZZ</name>
<protein>
    <recommendedName>
        <fullName evidence="4">10 kDa chaperonin</fullName>
    </recommendedName>
</protein>
<comment type="similarity">
    <text evidence="1">Belongs to the GroES chaperonin family.</text>
</comment>
<dbReference type="SUPFAM" id="SSF50129">
    <property type="entry name" value="GroES-like"/>
    <property type="match status" value="1"/>
</dbReference>
<dbReference type="PANTHER" id="PTHR10772">
    <property type="entry name" value="10 KDA HEAT SHOCK PROTEIN"/>
    <property type="match status" value="1"/>
</dbReference>
<dbReference type="PRINTS" id="PR00297">
    <property type="entry name" value="CHAPERONIN10"/>
</dbReference>
<sequence length="101" mass="11458">MSDKFPIEPLMDRVFVKKDDMSIDEDTGFHLPDSVKGRAQTGTVVACGPGYLDVQTGDFHPMQIKVGDRVFLKEFDGYIVRYKGHEVFVFMEKEVLGVVKE</sequence>
<accession>A0A0F9HY04</accession>
<reference evidence="3" key="1">
    <citation type="journal article" date="2015" name="Nature">
        <title>Complex archaea that bridge the gap between prokaryotes and eukaryotes.</title>
        <authorList>
            <person name="Spang A."/>
            <person name="Saw J.H."/>
            <person name="Jorgensen S.L."/>
            <person name="Zaremba-Niedzwiedzka K."/>
            <person name="Martijn J."/>
            <person name="Lind A.E."/>
            <person name="van Eijk R."/>
            <person name="Schleper C."/>
            <person name="Guy L."/>
            <person name="Ettema T.J."/>
        </authorList>
    </citation>
    <scope>NUCLEOTIDE SEQUENCE</scope>
</reference>
<comment type="caution">
    <text evidence="3">The sequence shown here is derived from an EMBL/GenBank/DDBJ whole genome shotgun (WGS) entry which is preliminary data.</text>
</comment>
<dbReference type="GO" id="GO:0005524">
    <property type="term" value="F:ATP binding"/>
    <property type="evidence" value="ECO:0007669"/>
    <property type="project" value="InterPro"/>
</dbReference>
<dbReference type="FunFam" id="2.30.33.40:FF:000001">
    <property type="entry name" value="10 kDa chaperonin"/>
    <property type="match status" value="1"/>
</dbReference>
<dbReference type="Pfam" id="PF00166">
    <property type="entry name" value="Cpn10"/>
    <property type="match status" value="1"/>
</dbReference>
<dbReference type="InterPro" id="IPR037124">
    <property type="entry name" value="Chaperonin_GroES_sf"/>
</dbReference>
<organism evidence="3">
    <name type="scientific">marine sediment metagenome</name>
    <dbReference type="NCBI Taxonomy" id="412755"/>
    <lineage>
        <taxon>unclassified sequences</taxon>
        <taxon>metagenomes</taxon>
        <taxon>ecological metagenomes</taxon>
    </lineage>
</organism>
<keyword evidence="2" id="KW-0143">Chaperone</keyword>
<dbReference type="GO" id="GO:0051087">
    <property type="term" value="F:protein-folding chaperone binding"/>
    <property type="evidence" value="ECO:0007669"/>
    <property type="project" value="TreeGrafter"/>
</dbReference>
<proteinExistence type="inferred from homology"/>
<evidence type="ECO:0008006" key="4">
    <source>
        <dbReference type="Google" id="ProtNLM"/>
    </source>
</evidence>
<dbReference type="CDD" id="cd00320">
    <property type="entry name" value="cpn10"/>
    <property type="match status" value="1"/>
</dbReference>
<evidence type="ECO:0000256" key="1">
    <source>
        <dbReference type="ARBA" id="ARBA00006975"/>
    </source>
</evidence>
<gene>
    <name evidence="3" type="ORF">LCGC14_1728800</name>
</gene>
<dbReference type="PANTHER" id="PTHR10772:SF63">
    <property type="entry name" value="20 KDA CHAPERONIN, CHLOROPLASTIC"/>
    <property type="match status" value="1"/>
</dbReference>
<evidence type="ECO:0000313" key="3">
    <source>
        <dbReference type="EMBL" id="KKM07952.1"/>
    </source>
</evidence>